<sequence length="144" mass="16712">MSSGINYRDWLKDVQDMADFNLECKEYYFKDYSCHQVDKIARVILLISLSLEIKAKVDGFDSSFEIMNAIQPTYQRLFLDFTESGAVLTKDFLFGVLLQSLLGHNTPLRQEFDYCVDQELAARCQIPLLFVEMIDILNNCQEKC</sequence>
<name>A0A180GBL5_PUCT1</name>
<reference evidence="2 3" key="3">
    <citation type="journal article" date="2017" name="G3 (Bethesda)">
        <title>Comparative analysis highlights variable genome content of wheat rusts and divergence of the mating loci.</title>
        <authorList>
            <person name="Cuomo C.A."/>
            <person name="Bakkeren G."/>
            <person name="Khalil H.B."/>
            <person name="Panwar V."/>
            <person name="Joly D."/>
            <person name="Linning R."/>
            <person name="Sakthikumar S."/>
            <person name="Song X."/>
            <person name="Adiconis X."/>
            <person name="Fan L."/>
            <person name="Goldberg J.M."/>
            <person name="Levin J.Z."/>
            <person name="Young S."/>
            <person name="Zeng Q."/>
            <person name="Anikster Y."/>
            <person name="Bruce M."/>
            <person name="Wang M."/>
            <person name="Yin C."/>
            <person name="McCallum B."/>
            <person name="Szabo L.J."/>
            <person name="Hulbert S."/>
            <person name="Chen X."/>
            <person name="Fellers J.P."/>
        </authorList>
    </citation>
    <scope>NUCLEOTIDE SEQUENCE</scope>
    <source>
        <strain evidence="2">isolate 1-1 / race 1 (BBBD)</strain>
        <strain evidence="3">Isolate 1-1 / race 1 (BBBD)</strain>
    </source>
</reference>
<accession>A0A180GBL5</accession>
<dbReference type="Proteomes" id="UP000005240">
    <property type="component" value="Unassembled WGS sequence"/>
</dbReference>
<dbReference type="AlphaFoldDB" id="A0A180GBL5"/>
<organism evidence="1">
    <name type="scientific">Puccinia triticina (isolate 1-1 / race 1 (BBBD))</name>
    <name type="common">Brown leaf rust fungus</name>
    <dbReference type="NCBI Taxonomy" id="630390"/>
    <lineage>
        <taxon>Eukaryota</taxon>
        <taxon>Fungi</taxon>
        <taxon>Dikarya</taxon>
        <taxon>Basidiomycota</taxon>
        <taxon>Pucciniomycotina</taxon>
        <taxon>Pucciniomycetes</taxon>
        <taxon>Pucciniales</taxon>
        <taxon>Pucciniaceae</taxon>
        <taxon>Puccinia</taxon>
    </lineage>
</organism>
<dbReference type="STRING" id="630390.A0A180GBL5"/>
<evidence type="ECO:0000313" key="1">
    <source>
        <dbReference type="EMBL" id="OAV90077.1"/>
    </source>
</evidence>
<reference evidence="1" key="2">
    <citation type="submission" date="2016-05" db="EMBL/GenBank/DDBJ databases">
        <title>Comparative analysis highlights variable genome content of wheat rusts and divergence of the mating loci.</title>
        <authorList>
            <person name="Cuomo C.A."/>
            <person name="Bakkeren G."/>
            <person name="Szabo L."/>
            <person name="Khalil H."/>
            <person name="Joly D."/>
            <person name="Goldberg J."/>
            <person name="Young S."/>
            <person name="Zeng Q."/>
            <person name="Fellers J."/>
        </authorList>
    </citation>
    <scope>NUCLEOTIDE SEQUENCE [LARGE SCALE GENOMIC DNA]</scope>
    <source>
        <strain evidence="1">1-1 BBBD Race 1</strain>
    </source>
</reference>
<dbReference type="EnsemblFungi" id="PTTG_28439-t43_1">
    <property type="protein sequence ID" value="PTTG_28439-t43_1-p1"/>
    <property type="gene ID" value="PTTG_28439"/>
</dbReference>
<reference evidence="2" key="4">
    <citation type="submission" date="2025-05" db="UniProtKB">
        <authorList>
            <consortium name="EnsemblFungi"/>
        </authorList>
    </citation>
    <scope>IDENTIFICATION</scope>
    <source>
        <strain evidence="2">isolate 1-1 / race 1 (BBBD)</strain>
    </source>
</reference>
<evidence type="ECO:0000313" key="2">
    <source>
        <dbReference type="EnsemblFungi" id="PTTG_28439-t43_1-p1"/>
    </source>
</evidence>
<dbReference type="OrthoDB" id="2513234at2759"/>
<gene>
    <name evidence="1" type="ORF">PTTG_28439</name>
</gene>
<evidence type="ECO:0000313" key="3">
    <source>
        <dbReference type="Proteomes" id="UP000005240"/>
    </source>
</evidence>
<reference evidence="1" key="1">
    <citation type="submission" date="2009-11" db="EMBL/GenBank/DDBJ databases">
        <authorList>
            <consortium name="The Broad Institute Genome Sequencing Platform"/>
            <person name="Ward D."/>
            <person name="Feldgarden M."/>
            <person name="Earl A."/>
            <person name="Young S.K."/>
            <person name="Zeng Q."/>
            <person name="Koehrsen M."/>
            <person name="Alvarado L."/>
            <person name="Berlin A."/>
            <person name="Bochicchio J."/>
            <person name="Borenstein D."/>
            <person name="Chapman S.B."/>
            <person name="Chen Z."/>
            <person name="Engels R."/>
            <person name="Freedman E."/>
            <person name="Gellesch M."/>
            <person name="Goldberg J."/>
            <person name="Griggs A."/>
            <person name="Gujja S."/>
            <person name="Heilman E."/>
            <person name="Heiman D."/>
            <person name="Hepburn T."/>
            <person name="Howarth C."/>
            <person name="Jen D."/>
            <person name="Larson L."/>
            <person name="Lewis B."/>
            <person name="Mehta T."/>
            <person name="Park D."/>
            <person name="Pearson M."/>
            <person name="Roberts A."/>
            <person name="Saif S."/>
            <person name="Shea T."/>
            <person name="Shenoy N."/>
            <person name="Sisk P."/>
            <person name="Stolte C."/>
            <person name="Sykes S."/>
            <person name="Thomson T."/>
            <person name="Walk T."/>
            <person name="White J."/>
            <person name="Yandava C."/>
            <person name="Izard J."/>
            <person name="Baranova O.V."/>
            <person name="Blanton J.M."/>
            <person name="Tanner A.C."/>
            <person name="Dewhirst F.E."/>
            <person name="Haas B."/>
            <person name="Nusbaum C."/>
            <person name="Birren B."/>
        </authorList>
    </citation>
    <scope>NUCLEOTIDE SEQUENCE [LARGE SCALE GENOMIC DNA]</scope>
    <source>
        <strain evidence="1">1-1 BBBD Race 1</strain>
    </source>
</reference>
<keyword evidence="3" id="KW-1185">Reference proteome</keyword>
<dbReference type="EMBL" id="ADAS02000109">
    <property type="protein sequence ID" value="OAV90077.1"/>
    <property type="molecule type" value="Genomic_DNA"/>
</dbReference>
<protein>
    <submittedName>
        <fullName evidence="1 2">Uncharacterized protein</fullName>
    </submittedName>
</protein>
<proteinExistence type="predicted"/>
<dbReference type="VEuPathDB" id="FungiDB:PTTG_28439"/>